<evidence type="ECO:0000313" key="1">
    <source>
        <dbReference type="EMBL" id="KAG9456694.1"/>
    </source>
</evidence>
<protein>
    <submittedName>
        <fullName evidence="1">Uncharacterized protein</fullName>
    </submittedName>
</protein>
<organism evidence="1 2">
    <name type="scientific">Aristolochia fimbriata</name>
    <name type="common">White veined hardy Dutchman's pipe vine</name>
    <dbReference type="NCBI Taxonomy" id="158543"/>
    <lineage>
        <taxon>Eukaryota</taxon>
        <taxon>Viridiplantae</taxon>
        <taxon>Streptophyta</taxon>
        <taxon>Embryophyta</taxon>
        <taxon>Tracheophyta</taxon>
        <taxon>Spermatophyta</taxon>
        <taxon>Magnoliopsida</taxon>
        <taxon>Magnoliidae</taxon>
        <taxon>Piperales</taxon>
        <taxon>Aristolochiaceae</taxon>
        <taxon>Aristolochia</taxon>
    </lineage>
</organism>
<proteinExistence type="predicted"/>
<sequence>MKAVLPAPPNSMKIKTMVRSPVLRHLFHVLRLLTKAKSLLVDLLNKNKTHYYDKHKRIKKKSLYGSIRLHYNWCSSHVRPMPDPAADGAYYDATWNSVVDCDGDGDGESGPALTPGTLPHWLQEEKPQVQGDGDVEDEINRLAEVFIANCHEKFRLEKQESYRHLGPAAKLLYSFSSCFVLDSVLCAICDRISLAFGNSVQILDPTSELF</sequence>
<accession>A0AAV7F7Q4</accession>
<reference evidence="1 2" key="1">
    <citation type="submission" date="2021-07" db="EMBL/GenBank/DDBJ databases">
        <title>The Aristolochia fimbriata genome: insights into angiosperm evolution, floral development and chemical biosynthesis.</title>
        <authorList>
            <person name="Jiao Y."/>
        </authorList>
    </citation>
    <scope>NUCLEOTIDE SEQUENCE [LARGE SCALE GENOMIC DNA]</scope>
    <source>
        <strain evidence="1">IBCAS-2021</strain>
        <tissue evidence="1">Leaf</tissue>
    </source>
</reference>
<dbReference type="PANTHER" id="PTHR33450">
    <property type="entry name" value="EMB|CAB67623.1-RELATED"/>
    <property type="match status" value="1"/>
</dbReference>
<dbReference type="EMBL" id="JAINDJ010000002">
    <property type="protein sequence ID" value="KAG9456694.1"/>
    <property type="molecule type" value="Genomic_DNA"/>
</dbReference>
<evidence type="ECO:0000313" key="2">
    <source>
        <dbReference type="Proteomes" id="UP000825729"/>
    </source>
</evidence>
<name>A0AAV7F7Q4_ARIFI</name>
<dbReference type="Pfam" id="PF05553">
    <property type="entry name" value="DUF761"/>
    <property type="match status" value="1"/>
</dbReference>
<gene>
    <name evidence="1" type="ORF">H6P81_001202</name>
</gene>
<dbReference type="PANTHER" id="PTHR33450:SF4">
    <property type="entry name" value="OS04G0665666 PROTEIN"/>
    <property type="match status" value="1"/>
</dbReference>
<dbReference type="AlphaFoldDB" id="A0AAV7F7Q4"/>
<dbReference type="Proteomes" id="UP000825729">
    <property type="component" value="Unassembled WGS sequence"/>
</dbReference>
<dbReference type="InterPro" id="IPR008480">
    <property type="entry name" value="DUF761_pln"/>
</dbReference>
<keyword evidence="2" id="KW-1185">Reference proteome</keyword>
<comment type="caution">
    <text evidence="1">The sequence shown here is derived from an EMBL/GenBank/DDBJ whole genome shotgun (WGS) entry which is preliminary data.</text>
</comment>